<dbReference type="InterPro" id="IPR026444">
    <property type="entry name" value="Secre_tail"/>
</dbReference>
<keyword evidence="1" id="KW-0732">Signal</keyword>
<comment type="caution">
    <text evidence="6">The sequence shown here is derived from an EMBL/GenBank/DDBJ whole genome shotgun (WGS) entry which is preliminary data.</text>
</comment>
<keyword evidence="7" id="KW-1185">Reference proteome</keyword>
<gene>
    <name evidence="6" type="ORF">GCM10022393_41560</name>
</gene>
<keyword evidence="2" id="KW-0378">Hydrolase</keyword>
<keyword evidence="3" id="KW-0326">Glycosidase</keyword>
<dbReference type="InterPro" id="IPR017853">
    <property type="entry name" value="GH"/>
</dbReference>
<dbReference type="Gene3D" id="2.60.40.10">
    <property type="entry name" value="Immunoglobulins"/>
    <property type="match status" value="1"/>
</dbReference>
<feature type="domain" description="Glycosyl hydrolase family 13 catalytic" evidence="4">
    <location>
        <begin position="12"/>
        <end position="351"/>
    </location>
</feature>
<dbReference type="Proteomes" id="UP001500459">
    <property type="component" value="Unassembled WGS sequence"/>
</dbReference>
<dbReference type="Pfam" id="PF00128">
    <property type="entry name" value="Alpha-amylase"/>
    <property type="match status" value="1"/>
</dbReference>
<dbReference type="InterPro" id="IPR013780">
    <property type="entry name" value="Glyco_hydro_b"/>
</dbReference>
<dbReference type="InterPro" id="IPR012850">
    <property type="entry name" value="A-amylase_bs_C"/>
</dbReference>
<dbReference type="InterPro" id="IPR013783">
    <property type="entry name" value="Ig-like_fold"/>
</dbReference>
<evidence type="ECO:0000256" key="3">
    <source>
        <dbReference type="ARBA" id="ARBA00023295"/>
    </source>
</evidence>
<proteinExistence type="predicted"/>
<dbReference type="Gene3D" id="2.60.40.1180">
    <property type="entry name" value="Golgi alpha-mannosidase II"/>
    <property type="match status" value="1"/>
</dbReference>
<dbReference type="InterPro" id="IPR031965">
    <property type="entry name" value="CBM26"/>
</dbReference>
<evidence type="ECO:0000313" key="7">
    <source>
        <dbReference type="Proteomes" id="UP001500459"/>
    </source>
</evidence>
<evidence type="ECO:0000256" key="1">
    <source>
        <dbReference type="ARBA" id="ARBA00022729"/>
    </source>
</evidence>
<evidence type="ECO:0008006" key="8">
    <source>
        <dbReference type="Google" id="ProtNLM"/>
    </source>
</evidence>
<accession>A0ABP6UVU0</accession>
<dbReference type="SUPFAM" id="SSF51445">
    <property type="entry name" value="(Trans)glycosidases"/>
    <property type="match status" value="1"/>
</dbReference>
<dbReference type="NCBIfam" id="TIGR04183">
    <property type="entry name" value="Por_Secre_tail"/>
    <property type="match status" value="1"/>
</dbReference>
<dbReference type="SMART" id="SM00810">
    <property type="entry name" value="Alpha-amyl_C2"/>
    <property type="match status" value="1"/>
</dbReference>
<dbReference type="Gene3D" id="3.20.20.80">
    <property type="entry name" value="Glycosidases"/>
    <property type="match status" value="1"/>
</dbReference>
<feature type="domain" description="Alpha-amylase C-terminal beta-sheet" evidence="5">
    <location>
        <begin position="352"/>
        <end position="413"/>
    </location>
</feature>
<dbReference type="EMBL" id="BAABCW010000030">
    <property type="protein sequence ID" value="GAA3522638.1"/>
    <property type="molecule type" value="Genomic_DNA"/>
</dbReference>
<dbReference type="SUPFAM" id="SSF51011">
    <property type="entry name" value="Glycosyl hydrolase domain"/>
    <property type="match status" value="1"/>
</dbReference>
<dbReference type="Pfam" id="PF16738">
    <property type="entry name" value="CBM26"/>
    <property type="match status" value="1"/>
</dbReference>
<name>A0ABP6UVU0_9FLAO</name>
<dbReference type="PANTHER" id="PTHR43447">
    <property type="entry name" value="ALPHA-AMYLASE"/>
    <property type="match status" value="1"/>
</dbReference>
<dbReference type="CDD" id="cd11314">
    <property type="entry name" value="AmyAc_arch_bac_plant_AmyA"/>
    <property type="match status" value="1"/>
</dbReference>
<dbReference type="InterPro" id="IPR006047">
    <property type="entry name" value="GH13_cat_dom"/>
</dbReference>
<evidence type="ECO:0000259" key="5">
    <source>
        <dbReference type="SMART" id="SM00810"/>
    </source>
</evidence>
<dbReference type="SMART" id="SM00642">
    <property type="entry name" value="Aamy"/>
    <property type="match status" value="1"/>
</dbReference>
<organism evidence="6 7">
    <name type="scientific">Aquimarina addita</name>
    <dbReference type="NCBI Taxonomy" id="870485"/>
    <lineage>
        <taxon>Bacteria</taxon>
        <taxon>Pseudomonadati</taxon>
        <taxon>Bacteroidota</taxon>
        <taxon>Flavobacteriia</taxon>
        <taxon>Flavobacteriales</taxon>
        <taxon>Flavobacteriaceae</taxon>
        <taxon>Aquimarina</taxon>
    </lineage>
</organism>
<sequence length="602" mass="67203">MTTISVQAQDEDVMLQGFDWNIFSNLPNGTSWFDIINQNSQVINSAGFDMLWLPPCSDSAAPQGYLPRELYNFNSAYGSEADLRSLIDQMHQLNIKVIGDIVINHRVGTADAVTFTNPNWPTFFITADDEGRDFVDGPVDFSINGDYFPGALKSDGSNGTYGPARDLDHFNPAVRQEIINWMNVLKNDLGYDGWRYDFVHGYDPIFNKQYNDATQPYFAVGELLESGRFQTELWVDLTQNSSSAFDFNTKVSLQNAIRFNNFSFLRDGNGNPSGMIGNKPNKSVTFLENHDTGAAQQCCGADYIFPGGEVNLRKGYAYILTHPGVPMVFWPHYFDNGSGVQNAINELITIRKDVRIHSGTTMNIVESRNDLYAAYIDGRNGTIAMKLGQGDWSPNGDNWNLRTSGVDYAVWTQGGTTTERTDFAVFAKNFTTTYTWQNNQATSGQWPGINMESIGNNWYKAMVPGDCTNIIFSNNGNGQTADLNACNTAPYYVNGQFFASPPSDFPANARSFDTNKVTTPLVIYPNPFTKTFEVRSDDVLKSDASFKVFTISGQLIYHKIIEKEQQNSFSVSLEENTVGKGVYFYRFTDESGILSTGKLIKN</sequence>
<dbReference type="Pfam" id="PF18962">
    <property type="entry name" value="Por_Secre_tail"/>
    <property type="match status" value="1"/>
</dbReference>
<evidence type="ECO:0000256" key="2">
    <source>
        <dbReference type="ARBA" id="ARBA00022801"/>
    </source>
</evidence>
<protein>
    <recommendedName>
        <fullName evidence="8">Alpha-amylase</fullName>
    </recommendedName>
</protein>
<evidence type="ECO:0000259" key="4">
    <source>
        <dbReference type="SMART" id="SM00642"/>
    </source>
</evidence>
<reference evidence="7" key="1">
    <citation type="journal article" date="2019" name="Int. J. Syst. Evol. Microbiol.">
        <title>The Global Catalogue of Microorganisms (GCM) 10K type strain sequencing project: providing services to taxonomists for standard genome sequencing and annotation.</title>
        <authorList>
            <consortium name="The Broad Institute Genomics Platform"/>
            <consortium name="The Broad Institute Genome Sequencing Center for Infectious Disease"/>
            <person name="Wu L."/>
            <person name="Ma J."/>
        </authorList>
    </citation>
    <scope>NUCLEOTIDE SEQUENCE [LARGE SCALE GENOMIC DNA]</scope>
    <source>
        <strain evidence="7">JCM 17106</strain>
    </source>
</reference>
<dbReference type="Pfam" id="PF07821">
    <property type="entry name" value="Alpha-amyl_C2"/>
    <property type="match status" value="1"/>
</dbReference>
<evidence type="ECO:0000313" key="6">
    <source>
        <dbReference type="EMBL" id="GAA3522638.1"/>
    </source>
</evidence>